<name>A0A0C2NC45_THEKT</name>
<comment type="caution">
    <text evidence="1">The sequence shown here is derived from an EMBL/GenBank/DDBJ whole genome shotgun (WGS) entry which is preliminary data.</text>
</comment>
<sequence length="149" mass="17551">MVSLRTFIRVSISFIRVGLGVINTLRTHFQSGYLEWIPPEEMMKVMVRRFEPKKPFFVQKFVFHDRKLLGPENLEYNLFSLRYKNRTDCQAVEAECCNCKRIGHNSAFSLKRRIVSIENIKKPKSESVENGNDKQILNDNSHNIYLRVI</sequence>
<evidence type="ECO:0000313" key="1">
    <source>
        <dbReference type="EMBL" id="KII71547.1"/>
    </source>
</evidence>
<proteinExistence type="predicted"/>
<dbReference type="Proteomes" id="UP000031668">
    <property type="component" value="Unassembled WGS sequence"/>
</dbReference>
<dbReference type="EMBL" id="JWZT01001719">
    <property type="protein sequence ID" value="KII71547.1"/>
    <property type="molecule type" value="Genomic_DNA"/>
</dbReference>
<evidence type="ECO:0000313" key="2">
    <source>
        <dbReference type="Proteomes" id="UP000031668"/>
    </source>
</evidence>
<organism evidence="1 2">
    <name type="scientific">Thelohanellus kitauei</name>
    <name type="common">Myxosporean</name>
    <dbReference type="NCBI Taxonomy" id="669202"/>
    <lineage>
        <taxon>Eukaryota</taxon>
        <taxon>Metazoa</taxon>
        <taxon>Cnidaria</taxon>
        <taxon>Myxozoa</taxon>
        <taxon>Myxosporea</taxon>
        <taxon>Bivalvulida</taxon>
        <taxon>Platysporina</taxon>
        <taxon>Myxobolidae</taxon>
        <taxon>Thelohanellus</taxon>
    </lineage>
</organism>
<dbReference type="AlphaFoldDB" id="A0A0C2NC45"/>
<keyword evidence="2" id="KW-1185">Reference proteome</keyword>
<reference evidence="1 2" key="1">
    <citation type="journal article" date="2014" name="Genome Biol. Evol.">
        <title>The genome of the myxosporean Thelohanellus kitauei shows adaptations to nutrient acquisition within its fish host.</title>
        <authorList>
            <person name="Yang Y."/>
            <person name="Xiong J."/>
            <person name="Zhou Z."/>
            <person name="Huo F."/>
            <person name="Miao W."/>
            <person name="Ran C."/>
            <person name="Liu Y."/>
            <person name="Zhang J."/>
            <person name="Feng J."/>
            <person name="Wang M."/>
            <person name="Wang M."/>
            <person name="Wang L."/>
            <person name="Yao B."/>
        </authorList>
    </citation>
    <scope>NUCLEOTIDE SEQUENCE [LARGE SCALE GENOMIC DNA]</scope>
    <source>
        <strain evidence="1">Wuqing</strain>
    </source>
</reference>
<protein>
    <submittedName>
        <fullName evidence="1">Uncharacterized protein</fullName>
    </submittedName>
</protein>
<accession>A0A0C2NC45</accession>
<gene>
    <name evidence="1" type="ORF">RF11_00788</name>
</gene>